<sequence>MAATLPKLIVIKSKYDSGNGNAYYSAEKDGSVLVGEEDVFSTLVKIEVERSTTNTKYVHLRFSYFNRYWQRKENGVDIVGASDQPEEDLTKPSCTLFEAVKVDDSGVFYLRHVQSGGRVLLDPSTMALYADGNAGDDTRSYLTFVDWNTVVKLPPRVAFKGSNGLYIKDRNGSLEFTSEDPNDESSSYVVELMPDGHVQIKQPAGEGNYWSVSHTVNFWVNIIDPFSQQIKFWPVKMDEDTIALRSADTNNFCRRLTAEGLTDGVSASATSITNEAIMTVQESVVGRKIYNVVYQMEYARIFDEAPYLAGSASLTNGEAEEANMAVSITYEDQKSYSFTRSVSLTAGVTASIEAGLPFIEKATITVSYSINGTFQWDNTTTTTTSVTATGTVPVPGKSSVTVDYVGTRGTCNIPYSYTQEDRSSIDGKPIYTDLADGIYTGVSYYNFKFYVRDTLPL</sequence>
<protein>
    <recommendedName>
        <fullName evidence="1">Agglutinin domain-containing protein</fullName>
    </recommendedName>
</protein>
<dbReference type="PANTHER" id="PTHR39244:SF5">
    <property type="entry name" value="NATTERIN-3-LIKE"/>
    <property type="match status" value="1"/>
</dbReference>
<dbReference type="InterPro" id="IPR053237">
    <property type="entry name" value="Natterin_C"/>
</dbReference>
<dbReference type="SUPFAM" id="SSF50382">
    <property type="entry name" value="Agglutinin"/>
    <property type="match status" value="2"/>
</dbReference>
<organism evidence="2">
    <name type="scientific">Salvia splendens</name>
    <name type="common">Scarlet sage</name>
    <dbReference type="NCBI Taxonomy" id="180675"/>
    <lineage>
        <taxon>Eukaryota</taxon>
        <taxon>Viridiplantae</taxon>
        <taxon>Streptophyta</taxon>
        <taxon>Embryophyta</taxon>
        <taxon>Tracheophyta</taxon>
        <taxon>Spermatophyta</taxon>
        <taxon>Magnoliopsida</taxon>
        <taxon>eudicotyledons</taxon>
        <taxon>Gunneridae</taxon>
        <taxon>Pentapetalae</taxon>
        <taxon>asterids</taxon>
        <taxon>lamiids</taxon>
        <taxon>Lamiales</taxon>
        <taxon>Lamiaceae</taxon>
        <taxon>Nepetoideae</taxon>
        <taxon>Mentheae</taxon>
        <taxon>Salviinae</taxon>
        <taxon>Salvia</taxon>
        <taxon>Salvia subgen. Calosphace</taxon>
        <taxon>core Calosphace</taxon>
    </lineage>
</organism>
<reference evidence="2" key="1">
    <citation type="submission" date="2018-01" db="EMBL/GenBank/DDBJ databases">
        <authorList>
            <person name="Mao J.F."/>
        </authorList>
    </citation>
    <scope>NUCLEOTIDE SEQUENCE</scope>
    <source>
        <strain evidence="2">Huo1</strain>
        <tissue evidence="2">Leaf</tissue>
    </source>
</reference>
<dbReference type="Gene3D" id="2.80.10.50">
    <property type="match status" value="2"/>
</dbReference>
<dbReference type="Proteomes" id="UP000298416">
    <property type="component" value="Unassembled WGS sequence"/>
</dbReference>
<dbReference type="InterPro" id="IPR004991">
    <property type="entry name" value="Aerolysin-like"/>
</dbReference>
<dbReference type="InterPro" id="IPR008998">
    <property type="entry name" value="Agglutinin"/>
</dbReference>
<dbReference type="CDD" id="cd20216">
    <property type="entry name" value="PFM_HFR-2-like"/>
    <property type="match status" value="1"/>
</dbReference>
<proteinExistence type="predicted"/>
<dbReference type="OrthoDB" id="4948898at2759"/>
<feature type="domain" description="Agglutinin" evidence="1">
    <location>
        <begin position="151"/>
        <end position="282"/>
    </location>
</feature>
<evidence type="ECO:0000313" key="2">
    <source>
        <dbReference type="EMBL" id="KAG6425877.1"/>
    </source>
</evidence>
<gene>
    <name evidence="2" type="ORF">SASPL_110085</name>
</gene>
<name>A0A8X9A235_SALSN</name>
<dbReference type="AlphaFoldDB" id="A0A8X9A235"/>
<dbReference type="Gene3D" id="2.170.15.10">
    <property type="entry name" value="Proaerolysin, chain A, domain 3"/>
    <property type="match status" value="1"/>
</dbReference>
<dbReference type="InterPro" id="IPR036242">
    <property type="entry name" value="Agglutinin_dom_sf"/>
</dbReference>
<dbReference type="Pfam" id="PF07468">
    <property type="entry name" value="Agglutinin"/>
    <property type="match status" value="1"/>
</dbReference>
<dbReference type="SMART" id="SM00791">
    <property type="entry name" value="Agglutinin"/>
    <property type="match status" value="1"/>
</dbReference>
<accession>A0A8X9A235</accession>
<comment type="caution">
    <text evidence="2">The sequence shown here is derived from an EMBL/GenBank/DDBJ whole genome shotgun (WGS) entry which is preliminary data.</text>
</comment>
<dbReference type="Pfam" id="PF03318">
    <property type="entry name" value="ETX_MTX2"/>
    <property type="match status" value="1"/>
</dbReference>
<evidence type="ECO:0000259" key="1">
    <source>
        <dbReference type="SMART" id="SM00791"/>
    </source>
</evidence>
<dbReference type="PANTHER" id="PTHR39244">
    <property type="entry name" value="NATTERIN-4"/>
    <property type="match status" value="1"/>
</dbReference>
<dbReference type="CDD" id="cd00257">
    <property type="entry name" value="beta-trefoil_FSCN-like"/>
    <property type="match status" value="1"/>
</dbReference>
<evidence type="ECO:0000313" key="3">
    <source>
        <dbReference type="Proteomes" id="UP000298416"/>
    </source>
</evidence>
<dbReference type="SUPFAM" id="SSF56973">
    <property type="entry name" value="Aerolisin/ETX pore-forming domain"/>
    <property type="match status" value="1"/>
</dbReference>
<keyword evidence="3" id="KW-1185">Reference proteome</keyword>
<dbReference type="EMBL" id="PNBA02000004">
    <property type="protein sequence ID" value="KAG6425877.1"/>
    <property type="molecule type" value="Genomic_DNA"/>
</dbReference>
<reference evidence="2" key="2">
    <citation type="submission" date="2020-08" db="EMBL/GenBank/DDBJ databases">
        <title>Plant Genome Project.</title>
        <authorList>
            <person name="Zhang R.-G."/>
        </authorList>
    </citation>
    <scope>NUCLEOTIDE SEQUENCE</scope>
    <source>
        <strain evidence="2">Huo1</strain>
        <tissue evidence="2">Leaf</tissue>
    </source>
</reference>